<keyword evidence="3" id="KW-0690">Ribosome biogenesis</keyword>
<dbReference type="InterPro" id="IPR007276">
    <property type="entry name" value="Nop14"/>
</dbReference>
<dbReference type="GO" id="GO:0000472">
    <property type="term" value="P:endonucleolytic cleavage to generate mature 5'-end of SSU-rRNA from (SSU-rRNA, 5.8S rRNA, LSU-rRNA)"/>
    <property type="evidence" value="ECO:0007669"/>
    <property type="project" value="EnsemblFungi"/>
</dbReference>
<accession>W6MVN5</accession>
<feature type="compositionally biased region" description="Acidic residues" evidence="8">
    <location>
        <begin position="165"/>
        <end position="174"/>
    </location>
</feature>
<evidence type="ECO:0000256" key="6">
    <source>
        <dbReference type="ARBA" id="ARBA00024695"/>
    </source>
</evidence>
<feature type="region of interest" description="Disordered" evidence="8">
    <location>
        <begin position="1"/>
        <end position="113"/>
    </location>
</feature>
<dbReference type="RefSeq" id="XP_022458401.1">
    <property type="nucleotide sequence ID" value="XM_022602614.1"/>
</dbReference>
<evidence type="ECO:0000256" key="3">
    <source>
        <dbReference type="ARBA" id="ARBA00022517"/>
    </source>
</evidence>
<dbReference type="Pfam" id="PF04147">
    <property type="entry name" value="Nop14"/>
    <property type="match status" value="2"/>
</dbReference>
<comment type="function">
    <text evidence="6">Involved in nucleolar processing of pre-18S ribosomal RNA. Has a role in the nuclear export of 40S pre-ribosomal subunit to the cytoplasm.</text>
</comment>
<keyword evidence="4" id="KW-0698">rRNA processing</keyword>
<keyword evidence="5" id="KW-0539">Nucleus</keyword>
<reference evidence="9" key="1">
    <citation type="submission" date="2013-12" db="EMBL/GenBank/DDBJ databases">
        <authorList>
            <person name="Genoscope - CEA"/>
        </authorList>
    </citation>
    <scope>NUCLEOTIDE SEQUENCE</scope>
    <source>
        <strain evidence="9">CBS 1993</strain>
    </source>
</reference>
<feature type="region of interest" description="Disordered" evidence="8">
    <location>
        <begin position="276"/>
        <end position="304"/>
    </location>
</feature>
<dbReference type="EMBL" id="HG793127">
    <property type="protein sequence ID" value="CDK26395.1"/>
    <property type="molecule type" value="Genomic_DNA"/>
</dbReference>
<dbReference type="PANTHER" id="PTHR23183">
    <property type="entry name" value="NOP14"/>
    <property type="match status" value="1"/>
</dbReference>
<comment type="subcellular location">
    <subcellularLocation>
        <location evidence="1">Nucleus</location>
        <location evidence="1">Nucleolus</location>
    </subcellularLocation>
</comment>
<evidence type="ECO:0000313" key="10">
    <source>
        <dbReference type="Proteomes" id="UP000019384"/>
    </source>
</evidence>
<feature type="compositionally biased region" description="Basic and acidic residues" evidence="8">
    <location>
        <begin position="37"/>
        <end position="46"/>
    </location>
</feature>
<evidence type="ECO:0000256" key="5">
    <source>
        <dbReference type="ARBA" id="ARBA00023242"/>
    </source>
</evidence>
<name>W6MVN5_9ASCO</name>
<dbReference type="AlphaFoldDB" id="W6MVN5"/>
<protein>
    <recommendedName>
        <fullName evidence="11">Nop14-like family protein</fullName>
    </recommendedName>
</protein>
<dbReference type="STRING" id="1382522.W6MVN5"/>
<organism evidence="9 10">
    <name type="scientific">Kuraishia capsulata CBS 1993</name>
    <dbReference type="NCBI Taxonomy" id="1382522"/>
    <lineage>
        <taxon>Eukaryota</taxon>
        <taxon>Fungi</taxon>
        <taxon>Dikarya</taxon>
        <taxon>Ascomycota</taxon>
        <taxon>Saccharomycotina</taxon>
        <taxon>Pichiomycetes</taxon>
        <taxon>Pichiales</taxon>
        <taxon>Pichiaceae</taxon>
        <taxon>Kuraishia</taxon>
    </lineage>
</organism>
<gene>
    <name evidence="9" type="ORF">KUCA_T00002367001</name>
</gene>
<reference evidence="9" key="2">
    <citation type="submission" date="2014-02" db="EMBL/GenBank/DDBJ databases">
        <title>Complete DNA sequence of /Kuraishia capsulata/ illustrates novel genomic features among budding yeasts (/Saccharomycotina/).</title>
        <authorList>
            <person name="Morales L."/>
            <person name="Noel B."/>
            <person name="Porcel B."/>
            <person name="Marcet-Houben M."/>
            <person name="Hullo M-F."/>
            <person name="Sacerdot C."/>
            <person name="Tekaia F."/>
            <person name="Leh-Louis V."/>
            <person name="Despons L."/>
            <person name="Khanna V."/>
            <person name="Aury J-M."/>
            <person name="Barbe V."/>
            <person name="Couloux A."/>
            <person name="Labadie K."/>
            <person name="Pelletier E."/>
            <person name="Souciet J-L."/>
            <person name="Boekhout T."/>
            <person name="Gabaldon T."/>
            <person name="Wincker P."/>
            <person name="Dujon B."/>
        </authorList>
    </citation>
    <scope>NUCLEOTIDE SEQUENCE</scope>
    <source>
        <strain evidence="9">CBS 1993</strain>
    </source>
</reference>
<dbReference type="GO" id="GO:0000447">
    <property type="term" value="P:endonucleolytic cleavage in ITS1 to separate SSU-rRNA from 5.8S rRNA and LSU-rRNA from tricistronic rRNA transcript (SSU-rRNA, 5.8S rRNA, LSU-rRNA)"/>
    <property type="evidence" value="ECO:0007669"/>
    <property type="project" value="EnsemblFungi"/>
</dbReference>
<dbReference type="GeneID" id="34519789"/>
<evidence type="ECO:0000256" key="7">
    <source>
        <dbReference type="SAM" id="Coils"/>
    </source>
</evidence>
<feature type="compositionally biased region" description="Basic and acidic residues" evidence="8">
    <location>
        <begin position="83"/>
        <end position="97"/>
    </location>
</feature>
<proteinExistence type="inferred from homology"/>
<evidence type="ECO:0000256" key="4">
    <source>
        <dbReference type="ARBA" id="ARBA00022552"/>
    </source>
</evidence>
<dbReference type="HOGENOM" id="CLU_008874_0_0_1"/>
<keyword evidence="10" id="KW-1185">Reference proteome</keyword>
<evidence type="ECO:0000313" key="9">
    <source>
        <dbReference type="EMBL" id="CDK26395.1"/>
    </source>
</evidence>
<feature type="coiled-coil region" evidence="7">
    <location>
        <begin position="217"/>
        <end position="244"/>
    </location>
</feature>
<sequence length="782" mass="90022">MAGSQLKKLKESLREAGLTGQTNVKKKGKRSTQKTPNETRRDDRKKVVQGIREQFNTFDTKFNKNKRDTATKTAVGRPSAAKSEAEKERKRAYDALKSRKNKTGGVYDRRFGENDSNMTAEEKMLERFTRERLAQASKRSMYNLEDDDDDMQLTHSGKSLSFGDLDNEEEEDDGGFLTKKRDFEEGDSESEAEVQPGRKKTKAEVMKEVIAKSKFYKHERQLEKQRLEEDIGELDDNFDDVMSELRGVPQEKGPLFSTKSEDNIKYDTAVRSLTLERRAVPADRVKTQEELESEHKAKMEKLEADRKRRMEGMVENADTRADDLEDDFFQGTDEEDEEDEIRLAEDDEEEEELFDSTKITGTNNIKIGGKPESISCPNSLEDMLNLLKDYEILEYPNVIKKVLKTYDPKFGEQNKPKIREFSKVLVDLIVYLTDEGANSEVLEGIISKIKPLVERYPEEMYEKFRSYLLSASTRPDIRKSDLIVFTLVGMTYSTSDQYHLVATPATLLMCEFLETTEIENNRDLFVGVYFATLLVRYQRISQRYIPEVVSFLEKALLKLVPEPEKIESQLLSSTHSKIISTSLTLEEIALPESDKLSLSLLDSRSKSVTQALLSKALSTIDLLIPLWQQFTSFTEIVTPFIAILDHLLTKVESTKINTLHSKLVKLRDVSLAERRPLKLQAHRSIAIASTLPKYEENFNPDKSYDPNRERLEVSKLKAQLKKEQKAALREIRKDSRFIGKQQLDDKRKEMDEYHAKMSKIVNSISTVEGAEKNQYAKEKRRR</sequence>
<comment type="similarity">
    <text evidence="2">Belongs to the NOP14 family.</text>
</comment>
<dbReference type="Proteomes" id="UP000019384">
    <property type="component" value="Unassembled WGS sequence"/>
</dbReference>
<evidence type="ECO:0000256" key="1">
    <source>
        <dbReference type="ARBA" id="ARBA00004604"/>
    </source>
</evidence>
<keyword evidence="7" id="KW-0175">Coiled coil</keyword>
<evidence type="ECO:0000256" key="8">
    <source>
        <dbReference type="SAM" id="MobiDB-lite"/>
    </source>
</evidence>
<dbReference type="PANTHER" id="PTHR23183:SF0">
    <property type="entry name" value="NUCLEOLAR PROTEIN 14"/>
    <property type="match status" value="1"/>
</dbReference>
<dbReference type="GO" id="GO:0032040">
    <property type="term" value="C:small-subunit processome"/>
    <property type="evidence" value="ECO:0007669"/>
    <property type="project" value="EnsemblFungi"/>
</dbReference>
<feature type="compositionally biased region" description="Basic and acidic residues" evidence="8">
    <location>
        <begin position="61"/>
        <end position="70"/>
    </location>
</feature>
<evidence type="ECO:0008006" key="11">
    <source>
        <dbReference type="Google" id="ProtNLM"/>
    </source>
</evidence>
<dbReference type="OrthoDB" id="441771at2759"/>
<dbReference type="GO" id="GO:0034511">
    <property type="term" value="F:U3 snoRNA binding"/>
    <property type="evidence" value="ECO:0007669"/>
    <property type="project" value="EnsemblFungi"/>
</dbReference>
<dbReference type="GO" id="GO:0000480">
    <property type="term" value="P:endonucleolytic cleavage in 5'-ETS of tricistronic rRNA transcript (SSU-rRNA, 5.8S rRNA, LSU-rRNA)"/>
    <property type="evidence" value="ECO:0007669"/>
    <property type="project" value="EnsemblFungi"/>
</dbReference>
<dbReference type="GO" id="GO:0030692">
    <property type="term" value="C:Noc4p-Nop14p complex"/>
    <property type="evidence" value="ECO:0007669"/>
    <property type="project" value="EnsemblFungi"/>
</dbReference>
<feature type="region of interest" description="Disordered" evidence="8">
    <location>
        <begin position="139"/>
        <end position="202"/>
    </location>
</feature>
<evidence type="ECO:0000256" key="2">
    <source>
        <dbReference type="ARBA" id="ARBA00007466"/>
    </source>
</evidence>